<keyword evidence="4 7" id="KW-1133">Transmembrane helix</keyword>
<evidence type="ECO:0000256" key="3">
    <source>
        <dbReference type="ARBA" id="ARBA00022692"/>
    </source>
</evidence>
<feature type="transmembrane region" description="Helical" evidence="7">
    <location>
        <begin position="834"/>
        <end position="855"/>
    </location>
</feature>
<evidence type="ECO:0000256" key="4">
    <source>
        <dbReference type="ARBA" id="ARBA00022989"/>
    </source>
</evidence>
<evidence type="ECO:0000259" key="11">
    <source>
        <dbReference type="Pfam" id="PF23039"/>
    </source>
</evidence>
<dbReference type="Pfam" id="PF23487">
    <property type="entry name" value="Ig_TMEM132_6th"/>
    <property type="match status" value="1"/>
</dbReference>
<comment type="similarity">
    <text evidence="2">Belongs to the TMEM132 family.</text>
</comment>
<evidence type="ECO:0000259" key="13">
    <source>
        <dbReference type="Pfam" id="PF23486"/>
    </source>
</evidence>
<evidence type="ECO:0000259" key="9">
    <source>
        <dbReference type="Pfam" id="PF15706"/>
    </source>
</evidence>
<evidence type="ECO:0000259" key="14">
    <source>
        <dbReference type="Pfam" id="PF23487"/>
    </source>
</evidence>
<evidence type="ECO:0000259" key="10">
    <source>
        <dbReference type="Pfam" id="PF16070"/>
    </source>
</evidence>
<name>A0A3P8Y203_ESOLU</name>
<dbReference type="Pfam" id="PF15706">
    <property type="entry name" value="TMEM132_C"/>
    <property type="match status" value="1"/>
</dbReference>
<feature type="domain" description="Transmembrane protein TMEM132 sixth" evidence="14">
    <location>
        <begin position="631"/>
        <end position="744"/>
    </location>
</feature>
<dbReference type="InterPro" id="IPR031437">
    <property type="entry name" value="Ig_TMEM132_4th"/>
</dbReference>
<evidence type="ECO:0000259" key="12">
    <source>
        <dbReference type="Pfam" id="PF23481"/>
    </source>
</evidence>
<evidence type="ECO:0000256" key="5">
    <source>
        <dbReference type="ARBA" id="ARBA00023136"/>
    </source>
</evidence>
<dbReference type="OrthoDB" id="10026202at2759"/>
<feature type="region of interest" description="Disordered" evidence="6">
    <location>
        <begin position="786"/>
        <end position="817"/>
    </location>
</feature>
<reference evidence="16" key="1">
    <citation type="journal article" date="2014" name="PLoS ONE">
        <title>The genome and linkage map of the northern pike (Esox lucius): conserved synteny revealed between the salmonid sister group and the Neoteleostei.</title>
        <authorList>
            <person name="Rondeau E.B."/>
            <person name="Minkley D.R."/>
            <person name="Leong J.S."/>
            <person name="Messmer A.M."/>
            <person name="Jantzen J.R."/>
            <person name="von Schalburg K.R."/>
            <person name="Lemon C."/>
            <person name="Bird N.H."/>
            <person name="Koop B.F."/>
        </authorList>
    </citation>
    <scope>NUCLEOTIDE SEQUENCE</scope>
</reference>
<reference evidence="15" key="3">
    <citation type="submission" date="2025-08" db="UniProtKB">
        <authorList>
            <consortium name="Ensembl"/>
        </authorList>
    </citation>
    <scope>IDENTIFICATION</scope>
</reference>
<dbReference type="InterPro" id="IPR026307">
    <property type="entry name" value="TMEM132"/>
</dbReference>
<evidence type="ECO:0000313" key="15">
    <source>
        <dbReference type="Ensembl" id="ENSELUP00000010691.2"/>
    </source>
</evidence>
<gene>
    <name evidence="15" type="primary">TMEM132C</name>
</gene>
<evidence type="ECO:0000259" key="8">
    <source>
        <dbReference type="Pfam" id="PF15705"/>
    </source>
</evidence>
<dbReference type="InterPro" id="IPR031435">
    <property type="entry name" value="TMEM132_N"/>
</dbReference>
<keyword evidence="5 7" id="KW-0472">Membrane</keyword>
<dbReference type="FunCoup" id="A0A3P8Y203">
    <property type="interactions" value="48"/>
</dbReference>
<feature type="domain" description="Transmembrane protein TMEM132 fifth" evidence="13">
    <location>
        <begin position="486"/>
        <end position="630"/>
    </location>
</feature>
<evidence type="ECO:0000256" key="6">
    <source>
        <dbReference type="SAM" id="MobiDB-lite"/>
    </source>
</evidence>
<dbReference type="Pfam" id="PF23039">
    <property type="entry name" value="TMEM132_3rd"/>
    <property type="match status" value="1"/>
</dbReference>
<feature type="domain" description="Transmembrane protein TMEM132 second Ig-like" evidence="12">
    <location>
        <begin position="107"/>
        <end position="215"/>
    </location>
</feature>
<dbReference type="OMA" id="DEGTMRI"/>
<evidence type="ECO:0000256" key="7">
    <source>
        <dbReference type="SAM" id="Phobius"/>
    </source>
</evidence>
<feature type="domain" description="Transmembrane protein TMEM132 C-terminal" evidence="9">
    <location>
        <begin position="805"/>
        <end position="891"/>
    </location>
</feature>
<evidence type="ECO:0000256" key="2">
    <source>
        <dbReference type="ARBA" id="ARBA00006166"/>
    </source>
</evidence>
<feature type="domain" description="Transmembrane protein TMEM132 cohesin-like" evidence="11">
    <location>
        <begin position="252"/>
        <end position="341"/>
    </location>
</feature>
<keyword evidence="3 7" id="KW-0812">Transmembrane</keyword>
<dbReference type="InterPro" id="IPR055422">
    <property type="entry name" value="Ig_TMEM132_2nd"/>
</dbReference>
<feature type="domain" description="Transmembrane protein TMEM132 N-terminal" evidence="8">
    <location>
        <begin position="34"/>
        <end position="98"/>
    </location>
</feature>
<dbReference type="Pfam" id="PF23486">
    <property type="entry name" value="Ig_TMEM132_5th"/>
    <property type="match status" value="1"/>
</dbReference>
<organism evidence="15 16">
    <name type="scientific">Esox lucius</name>
    <name type="common">Northern pike</name>
    <dbReference type="NCBI Taxonomy" id="8010"/>
    <lineage>
        <taxon>Eukaryota</taxon>
        <taxon>Metazoa</taxon>
        <taxon>Chordata</taxon>
        <taxon>Craniata</taxon>
        <taxon>Vertebrata</taxon>
        <taxon>Euteleostomi</taxon>
        <taxon>Actinopterygii</taxon>
        <taxon>Neopterygii</taxon>
        <taxon>Teleostei</taxon>
        <taxon>Protacanthopterygii</taxon>
        <taxon>Esociformes</taxon>
        <taxon>Esocidae</taxon>
        <taxon>Esox</taxon>
    </lineage>
</organism>
<evidence type="ECO:0000256" key="1">
    <source>
        <dbReference type="ARBA" id="ARBA00004479"/>
    </source>
</evidence>
<dbReference type="Ensembl" id="ENSELUT00000001734.3">
    <property type="protein sequence ID" value="ENSELUP00000010691.2"/>
    <property type="gene ID" value="ENSELUG00000011149.3"/>
</dbReference>
<dbReference type="GO" id="GO:0016020">
    <property type="term" value="C:membrane"/>
    <property type="evidence" value="ECO:0007669"/>
    <property type="project" value="UniProtKB-SubCell"/>
</dbReference>
<dbReference type="InterPro" id="IPR031436">
    <property type="entry name" value="TMEM132_C"/>
</dbReference>
<dbReference type="PANTHER" id="PTHR13388:SF26">
    <property type="entry name" value="SI:DKEY-1D7.3"/>
    <property type="match status" value="1"/>
</dbReference>
<dbReference type="AlphaFoldDB" id="A0A3P8Y203"/>
<dbReference type="InterPro" id="IPR055421">
    <property type="entry name" value="TMEM132_3rd"/>
</dbReference>
<dbReference type="Bgee" id="ENSELUG00000011149">
    <property type="expression patterns" value="Expressed in camera-type eye"/>
</dbReference>
<dbReference type="Proteomes" id="UP000265140">
    <property type="component" value="Chromosome 14"/>
</dbReference>
<reference evidence="15" key="4">
    <citation type="submission" date="2025-09" db="UniProtKB">
        <authorList>
            <consortium name="Ensembl"/>
        </authorList>
    </citation>
    <scope>IDENTIFICATION</scope>
</reference>
<proteinExistence type="inferred from homology"/>
<sequence length="1004" mass="110201">MAGKLGLLIGIGVHCQEMSRDTKNLASFPVYPTVVYQILNADHLLLRENSQDMLGNSSLQAQRQAFLITNPGSGILQPAVNATFGSLSVERPISPELLLSGRRIIPVILARQVRSSAPVIRVLFHISARRGVEEVAHCVTAYAFWETREVRGPCLLSPGGFCVAQLKPDPAWFSPAGRSSGSGSRERRGEIQGNPVEIYFQSRRDRAGPCVPQDSLQRVGVGRGDPVGAGVSMRRVGSVSLLKAPSGNPTFLRLRLGGAMVVQTSSKPLRTTDVATFYVFLSSVSSVETFTLRATVRKGMSFSAARPSDSALWDIALEPGRGGSNTISVVCQRKTTITGKRCVFLNNPCFSSITLASQPNKCPFLQLSQIRPVKPMIFLFCHVFTNISCTLCECLCVCACDSLPALHITLMTLAVEADGSVMDVTNNTICRSTDENVLKVSDRCDYVFVNGKETRGRMRMVLNFTYSYLSAQLEMNVWMPRLPLLIDVADPELSQIKGWRVPVAAGSRRTSWDSEEEEEMRRGRGCMLQYQHTVVRVLTPFVAEPSEPAPDPTLGGVGGPLDTFLGADWLVDVTRLVRYSLRVGDPAIARLQLGTLLQGRTAGTTTLQVVSPLSDSILAERMVRVLDDKVSVTELGVQLVSGLSLSLQLSPGSNRAIVATATTLEVMQRPKQEALVSCWVQFSDGSVIPLDLFDRSVYSLTVTSGDESVATVRRTPQSTFVVAKGEGQGVLVKAELRICEECQKSKRKSKLVVGNGLLRVTFQTSSRGDVDMRSFRRRGLRKDWGNLVENPNQKEEMPRAEAPPQIEQPKQSKPPQVVESDLVRTFRAMSDLEIGIFALVGVSVVAILAFLLNCASYNLCFRGQKSPIQGNPDPNDPKEHRHDWVWLGTTAESTPGKPPPVSLLKRENHSQQFPAMDAPAQRSATLLAKPTQNNPLHSPTSKRNQVQFTTFTTLDIKHLAALKRNGVDFNWASQAGGPEDLLNFSEKMQYLLHILFESYFTQTL</sequence>
<evidence type="ECO:0000313" key="16">
    <source>
        <dbReference type="Proteomes" id="UP000265140"/>
    </source>
</evidence>
<dbReference type="InterPro" id="IPR055423">
    <property type="entry name" value="Ig_TMEM132_5th"/>
</dbReference>
<dbReference type="GeneTree" id="ENSGT00940000166762"/>
<dbReference type="PANTHER" id="PTHR13388">
    <property type="entry name" value="DETONATOR, ISOFORM E"/>
    <property type="match status" value="1"/>
</dbReference>
<dbReference type="Pfam" id="PF23481">
    <property type="entry name" value="Ig_TMEM132_2nd"/>
    <property type="match status" value="1"/>
</dbReference>
<feature type="domain" description="Transmembrane protein family 132 fourth" evidence="10">
    <location>
        <begin position="409"/>
        <end position="482"/>
    </location>
</feature>
<dbReference type="InterPro" id="IPR055424">
    <property type="entry name" value="Ig_TMEM132_6th"/>
</dbReference>
<reference evidence="15" key="2">
    <citation type="submission" date="2020-02" db="EMBL/GenBank/DDBJ databases">
        <title>Esox lucius (northern pike) genome, fEsoLuc1, primary haplotype.</title>
        <authorList>
            <person name="Myers G."/>
            <person name="Karagic N."/>
            <person name="Meyer A."/>
            <person name="Pippel M."/>
            <person name="Reichard M."/>
            <person name="Winkler S."/>
            <person name="Tracey A."/>
            <person name="Sims Y."/>
            <person name="Howe K."/>
            <person name="Rhie A."/>
            <person name="Formenti G."/>
            <person name="Durbin R."/>
            <person name="Fedrigo O."/>
            <person name="Jarvis E.D."/>
        </authorList>
    </citation>
    <scope>NUCLEOTIDE SEQUENCE [LARGE SCALE GENOMIC DNA]</scope>
</reference>
<comment type="subcellular location">
    <subcellularLocation>
        <location evidence="1">Membrane</location>
        <topology evidence="1">Single-pass type I membrane protein</topology>
    </subcellularLocation>
</comment>
<dbReference type="Pfam" id="PF16070">
    <property type="entry name" value="Ig_TMEM132_4th"/>
    <property type="match status" value="1"/>
</dbReference>
<accession>A0A3P8Y203</accession>
<dbReference type="InParanoid" id="A0A3P8Y203"/>
<keyword evidence="16" id="KW-1185">Reference proteome</keyword>
<dbReference type="Pfam" id="PF15705">
    <property type="entry name" value="TMEM132_N"/>
    <property type="match status" value="1"/>
</dbReference>
<protein>
    <submittedName>
        <fullName evidence="15">Uncharacterized protein</fullName>
    </submittedName>
</protein>